<evidence type="ECO:0000313" key="3">
    <source>
        <dbReference type="Proteomes" id="UP000267164"/>
    </source>
</evidence>
<organism evidence="2 3">
    <name type="scientific">Nocardia yunnanensis</name>
    <dbReference type="NCBI Taxonomy" id="2382165"/>
    <lineage>
        <taxon>Bacteria</taxon>
        <taxon>Bacillati</taxon>
        <taxon>Actinomycetota</taxon>
        <taxon>Actinomycetes</taxon>
        <taxon>Mycobacteriales</taxon>
        <taxon>Nocardiaceae</taxon>
        <taxon>Nocardia</taxon>
    </lineage>
</organism>
<feature type="region of interest" description="Disordered" evidence="1">
    <location>
        <begin position="236"/>
        <end position="271"/>
    </location>
</feature>
<evidence type="ECO:0000313" key="2">
    <source>
        <dbReference type="EMBL" id="AYF77481.1"/>
    </source>
</evidence>
<dbReference type="KEGG" id="nyu:D7D52_30835"/>
<dbReference type="OrthoDB" id="4499814at2"/>
<dbReference type="SUPFAM" id="SSF48452">
    <property type="entry name" value="TPR-like"/>
    <property type="match status" value="1"/>
</dbReference>
<keyword evidence="3" id="KW-1185">Reference proteome</keyword>
<reference evidence="2 3" key="1">
    <citation type="submission" date="2018-09" db="EMBL/GenBank/DDBJ databases">
        <title>Nocardia yunnanensis sp. nov., an actinomycete isolated from a soil sample.</title>
        <authorList>
            <person name="Zhang J."/>
        </authorList>
    </citation>
    <scope>NUCLEOTIDE SEQUENCE [LARGE SCALE GENOMIC DNA]</scope>
    <source>
        <strain evidence="2 3">CFHS0054</strain>
    </source>
</reference>
<dbReference type="AlphaFoldDB" id="A0A386ZIY6"/>
<dbReference type="Proteomes" id="UP000267164">
    <property type="component" value="Chromosome"/>
</dbReference>
<name>A0A386ZIY6_9NOCA</name>
<evidence type="ECO:0008006" key="4">
    <source>
        <dbReference type="Google" id="ProtNLM"/>
    </source>
</evidence>
<proteinExistence type="predicted"/>
<dbReference type="EMBL" id="CP032568">
    <property type="protein sequence ID" value="AYF77481.1"/>
    <property type="molecule type" value="Genomic_DNA"/>
</dbReference>
<feature type="compositionally biased region" description="Pro residues" evidence="1">
    <location>
        <begin position="251"/>
        <end position="265"/>
    </location>
</feature>
<accession>A0A386ZIY6</accession>
<evidence type="ECO:0000256" key="1">
    <source>
        <dbReference type="SAM" id="MobiDB-lite"/>
    </source>
</evidence>
<gene>
    <name evidence="2" type="ORF">D7D52_30835</name>
</gene>
<protein>
    <recommendedName>
        <fullName evidence="4">Tetratricopeptide repeat protein</fullName>
    </recommendedName>
</protein>
<dbReference type="InterPro" id="IPR011990">
    <property type="entry name" value="TPR-like_helical_dom_sf"/>
</dbReference>
<sequence>MREGEKAMDRNAFVEVMNDASGMLEAGLAEEALARLTAFDDGLDAAPEPKDYGWIVSYRFRAAFAAGDYAQALHIAERGPARYPADIPPATLATMYSMAVEAATQQDLPDSAVVMADRCIELRRAHGEHAEVLMAAMTACTLLGDIERHDLASRYAQLLITEGVGHDDYRGYGYYALCAAIESGVGSHLVETLRAGREWLESQDNEFARVALEYLETAPGLREPLAVNLDLADPLGNGSPLTDPLNSPDPANLPEPTGLPDPRGGPDPRVNGLASLPPALDAMQTQYLRVGDGAPHTAAGPQQPPAAQLAGGETADALMDANRPGIAAAAYRALIDDAVGTGQPDPLIMGKATLGLLTALIFDNRVGEAHAVWIDEHGPTYLGIWSLENGQTSTHDAIAYNLVAAFLHSLSTGDPQAATRAVDSLMTRNVEWAYENDPPAVPAMINSWRRHLLEIHNGEPAPEFRWQLTQAEQRWGHPIPEAGLYWMRPYRWVVDWV</sequence>